<reference evidence="1" key="1">
    <citation type="journal article" date="2015" name="Nature">
        <title>Complex archaea that bridge the gap between prokaryotes and eukaryotes.</title>
        <authorList>
            <person name="Spang A."/>
            <person name="Saw J.H."/>
            <person name="Jorgensen S.L."/>
            <person name="Zaremba-Niedzwiedzka K."/>
            <person name="Martijn J."/>
            <person name="Lind A.E."/>
            <person name="van Eijk R."/>
            <person name="Schleper C."/>
            <person name="Guy L."/>
            <person name="Ettema T.J."/>
        </authorList>
    </citation>
    <scope>NUCLEOTIDE SEQUENCE</scope>
</reference>
<gene>
    <name evidence="1" type="ORF">LCGC14_1934290</name>
</gene>
<proteinExistence type="predicted"/>
<dbReference type="AlphaFoldDB" id="A0A0F9GAJ7"/>
<comment type="caution">
    <text evidence="1">The sequence shown here is derived from an EMBL/GenBank/DDBJ whole genome shotgun (WGS) entry which is preliminary data.</text>
</comment>
<accession>A0A0F9GAJ7</accession>
<sequence length="93" mass="10573">MRLQRKDGLMTEEEADLEIDHRDAHWLNQICPIQTQKTMCTPCTPDCNSYYEAFKQNATPRNPNKHDNWRVVGGCCTCALVTGTIEHEGCECG</sequence>
<organism evidence="1">
    <name type="scientific">marine sediment metagenome</name>
    <dbReference type="NCBI Taxonomy" id="412755"/>
    <lineage>
        <taxon>unclassified sequences</taxon>
        <taxon>metagenomes</taxon>
        <taxon>ecological metagenomes</taxon>
    </lineage>
</organism>
<protein>
    <submittedName>
        <fullName evidence="1">Uncharacterized protein</fullName>
    </submittedName>
</protein>
<name>A0A0F9GAJ7_9ZZZZ</name>
<dbReference type="EMBL" id="LAZR01020822">
    <property type="protein sequence ID" value="KKL87486.1"/>
    <property type="molecule type" value="Genomic_DNA"/>
</dbReference>
<evidence type="ECO:0000313" key="1">
    <source>
        <dbReference type="EMBL" id="KKL87486.1"/>
    </source>
</evidence>